<name>A0A9P7B4J0_RHOMI</name>
<feature type="domain" description="FMP27 SW motif-containing RBG unit" evidence="5">
    <location>
        <begin position="1661"/>
        <end position="1765"/>
    </location>
</feature>
<dbReference type="InterPro" id="IPR019441">
    <property type="entry name" value="FMP27/BLTP2/Hobbit_GFWDK_RBG"/>
</dbReference>
<feature type="compositionally biased region" description="Acidic residues" evidence="1">
    <location>
        <begin position="1628"/>
        <end position="1640"/>
    </location>
</feature>
<feature type="compositionally biased region" description="Low complexity" evidence="1">
    <location>
        <begin position="165"/>
        <end position="181"/>
    </location>
</feature>
<gene>
    <name evidence="7" type="ORF">C6P46_005232</name>
</gene>
<feature type="compositionally biased region" description="Basic and acidic residues" evidence="1">
    <location>
        <begin position="182"/>
        <end position="191"/>
    </location>
</feature>
<feature type="compositionally biased region" description="Polar residues" evidence="1">
    <location>
        <begin position="3383"/>
        <end position="3396"/>
    </location>
</feature>
<dbReference type="PANTHER" id="PTHR15678:SF6">
    <property type="entry name" value="BRIDGE-LIKE LIPID TRANSFER PROTEIN FAMILY MEMBER 2"/>
    <property type="match status" value="1"/>
</dbReference>
<feature type="compositionally biased region" description="Low complexity" evidence="1">
    <location>
        <begin position="3448"/>
        <end position="3459"/>
    </location>
</feature>
<feature type="compositionally biased region" description="Acidic residues" evidence="1">
    <location>
        <begin position="550"/>
        <end position="559"/>
    </location>
</feature>
<feature type="compositionally biased region" description="Pro residues" evidence="1">
    <location>
        <begin position="404"/>
        <end position="416"/>
    </location>
</feature>
<feature type="region of interest" description="Disordered" evidence="1">
    <location>
        <begin position="3383"/>
        <end position="3545"/>
    </location>
</feature>
<keyword evidence="2" id="KW-0812">Transmembrane</keyword>
<evidence type="ECO:0000259" key="4">
    <source>
        <dbReference type="SMART" id="SM01214"/>
    </source>
</evidence>
<feature type="compositionally biased region" description="Low complexity" evidence="1">
    <location>
        <begin position="2576"/>
        <end position="2593"/>
    </location>
</feature>
<evidence type="ECO:0000259" key="6">
    <source>
        <dbReference type="SMART" id="SM01216"/>
    </source>
</evidence>
<evidence type="ECO:0000256" key="3">
    <source>
        <dbReference type="SAM" id="SignalP"/>
    </source>
</evidence>
<feature type="compositionally biased region" description="Polar residues" evidence="1">
    <location>
        <begin position="3102"/>
        <end position="3126"/>
    </location>
</feature>
<feature type="domain" description="FMP27/BLTP2/Hobbit GFWDK motif-containing RBG unit" evidence="4">
    <location>
        <begin position="1783"/>
        <end position="1938"/>
    </location>
</feature>
<feature type="compositionally biased region" description="Basic and acidic residues" evidence="1">
    <location>
        <begin position="1641"/>
        <end position="1655"/>
    </location>
</feature>
<dbReference type="Pfam" id="PF10344">
    <property type="entry name" value="Hobbit"/>
    <property type="match status" value="1"/>
</dbReference>
<sequence length="3545" mass="391160">MAHLLLRLPHVLFSSSSSSASPTTTAWLAYHLPSLLLSGTILFVLVALALHYLLPFTLRTWFLPRDLKIGHFSLSAVHHLAWEPEPGSRLAGIKVTVGSVGFVRWRGGGGGGGGSEGGGIKEGLRNAGRKMMKATDRDKDRAWFLLRCQDVRVSVSQEALERLLSSHSSSSSTTTTATTAGHDGDTPDTEKTTAAAAGTTPPPPPLSQKRARLPAHPPPPSALLPLFPQLAPKWQRLLVYFAVQLSFLVEVEHVAQLEGTVCAGAEIAHHQPRGGGGGGRRSASASAGRGRGREDGGGDEAEQEEEEEEGGGGAGGADEPEAKAWMRLSRIKIAPAPAAAAVPSPDRPSSSDDDTKQPAVEMLDPLVIRVAAPLVAVPPLPASLSPIQPESATTTITSTSSAPSPSPSPSSSPPTAVPRWSLRRGGVRIAIEFGGEGGPSLAAAGGRGGGDSETLLVGLAAQAAAAAAEKREYARRRLEEVKEARGGGAGLGRVARTVDAGVHVRVQQLDAIVARLKEVAVTARRDEKDDPLHAPARGGRQSNRSQEGETAGEEDEEETPQPQQEGVTAKKKKGKDTGGRRQQRPSPLIFLDSISFELPSFLLTAQHTIPSAVLSSSSSSSDPESDFAAPSAAGETSPLSDSANRSQHHLPKEIAFAVLVRDVKAHVEINRSTRDVRKEHRDWFGRERQISWRIGAEWREIEGRVKLDGGEEDALRGGGKALSISASRIDLTSTWIPPFLVPYSDSSPLLAAPHNEGPSRNIRQHHNDSIVLIEMFLGEVRGQALFETVDAAVRIFKARSRAASASASASGRHDASTEKDVKDGNSGKEPATADEGRKEERLVRGLPQLVGAAVTAGMELRIQAPRHHHHDDDASRETPTEPFTPSDDSDDSDSDPFADAGDPTDPFFRSWSAPEILCLSFPSGQISFGGEYRDRSVRRSEMDRRAAKRAAKQKRQNSAASKSRSRTNQHSDDEEHYQSPTKALEEELGIPPPPPLKNDYTKRRITPEKPPTNMLKDLDRYGLEYHARFSLTTDTLNAYILTSRDDRHGAETPETNSSDSESDSDLPRLPSDPLRFDILAIGPLEVQSKFTLLGDEPVTATHPHLDLSTCKGRHSLLLETVQIDLWRPVVMSCIRDLLASLSGASSRSNASSPGAKPELSSEDKKPLVDRLPTDQKVHVALASFDMRVAGTDPKADPHSCRGVAVHSGPLVLQYILPSVHEPLAASDCAARSTLELAEDIHLEANALINAASSPSDERPRIALVKVDLSELEIDPVVDARASRGRKRHPQRRGDGHGEEVDRGWETRGRAELVGISDRRHYIVPPRFSPAKTSSEEEKQAGRGLVVLPHLALRARLQKAPASDDPAAPIDEVMLHVETPSVELRLELFSIYLCLVAFSSIRRLHTSPTSSAREPKPPKETSPPRPKPLITVRGECRDLHIWPTLPHDTHLFMNFRRVQVQQDRADGLLVAWDKGMLAGQSPTLPGRWEDIVRIRSGKLRMRPDPNNHGYYPFVLSLDCETARLRIPFRYIFSRIIDNTASLVKATKQLVYEHVKGGQGIIIEPHAEDPKHLPQIELRIGLFAVELQDDPFETKLNIIWRAGAEEQASRLDREAAFAAKADAIRKAESGEGEASSDSDSDADDVRSRRQPKIDARHSVSVEEARRNLLEYNSSSWITRVRNATAEQSRREDVLARKLYGADDRTMRVRAHLPIDLAPVPRSAPLARATFHGLELVVSKPSFGDEGLRDYLHEVGGGIPRDSTFSLLIPVHLSWKMEEARFQVRDYPLPLLHVPRGEGHQQHSWVAETDLVIAEETSGPQSVRRVPCAIIPQHVFKGQGAPYTIVVPRSAMPTKTYMRPTITIRSAEPVRIGWGNSIQPAISDVAHILETFTKNPPDPSPRMGFWDKIRLQFHWQLRFVFPGPRANVFFHLKGSRNPYALTGFGAGFAKAWKGNIQFRLGLPNPDHEFFQIISDEYVLGIPNLRAYVDTAATGNYFTDTSADPSSPDNHSAYAASTIADDQYDPSVEDERDDDTGALWIKVCAKCNNGVRWGMGIVLERTCRDADCRDVGCYKLGTFHRRCRMFDFVPHWHVHTKTADSIGPHGEIDDSYAGFRSDFVHFSLSLTSPCNLSLPNRPETQLEDEKAGNPNKKGYNSFHFTPVALVHFRRWWKLFDGCMSLPIRQGKLFPSAQPPSPKFGRHTATIKYRFALAPLFISHTYRQHDWEEWRNGETSVLGLKGKIGRFNVDLHQRAQEMVIRRPEMSESKHVTHKVFYMAEVDVDSVDLRAIMAVFDEPEKAEFAPAEVGDDDEEAAPKPDFDEFIVTEEEREWVNVDDFKDSVGSWPFAGEPRVHLLPFMMCPRFTYYRHKEAGAPPTDASEAGAGDSPATPPDRPASKFGDEASHTCLMGSAEDTILVQIRGAELRLEDLNAQLADADPGPRRDEIELRIRAIRRIIVRLEEVRQNTQPNLDRSAATEPQHARPEATPTSNTIDEDLGGPASLPHITSALFEEWGQWENRYMIHSPLVHVSNATREILLKYYYSSRERKGLMYYASASVLKFLRDMAQKRDAKLRRGSSRRTTTGGSSFFGPGQTPGVGNCATEQANRLLDELLDHVGEGVAANEEEEEDDGDRHRFGDHLLIDPEAAQNALPDAFESSPKHLCMFIQPQVSLQSNVDDKSNLIISAFRAQVKVYQVTDTRIVDDPVNSDVLHQTFARLDGLQVFYPRTQLSVGVRKRDRAFVPLETLIDLRVEPWGFDRVVSRSSAALRYDKFNQLRLSSKRSLREDSVGAGPKLESHFHTSTDRVSFECQKISLSANPEHFAAIYNVTTDLILYSDPRRKSQNSKTEALVFTRDFSHIREVLETVASLQERLRNHAYLEQEFQVHLDELDDQGMVELLLTRVEFFRIAQELRLVVEAFTRAQDLQGKKRTTKRSGLQLEARAAELTWHMLDKDDLPFAKFSVLGAEFSWISTHDGSATNRMVIRDLRALNSSPDQIFAEIVSKADNIGEDHPLAKVDVFGAAIWNSLAPVGGIAIIERFELHLHPIRVQLEHRVGKKILDYVFSERQQQRAHREENGRRGGGDDGEDDDASSMRSRTARSTNSPASRSVDSLPLSPNQGQFSLRSAGSSDLLSSRASILSQEERLRRATAPDSLTNQPQEEGLDADEMRRRARTNRTFIFAEISSTLLCLTYRSEKEDKSSLPNIYNVTYTTPLIRFRSKTWSYLDLLNDVKRDMIRSVWQQKGQLIGQFLSKTHRRLPMADTRSAAKQAVQASFRNRIKSMKGRGGTGAGLVSPQEAPAATEVAIAPTAKSDDPLVRYHASRYRDSVNGQGTSKSPLDLPTADADEPKLRDEDLPFDLSAVNLINPQVEYHDDDDEPMTYPQAQAQADARLSSSAVTGTPVVEEPESIVDDDDEDGSDSSRERGARSSVGGGGGSHSHHSGSSARPTESSQAGSDASASSPRRTSFGSHHDHHQPSSRATAVPERMRLSSQSSTRSMRSTKSTSSSIRSAGLPAPPPSSHGHVARHGPANLSDEQKARLLLGRSLD</sequence>
<feature type="compositionally biased region" description="Acidic residues" evidence="1">
    <location>
        <begin position="887"/>
        <end position="896"/>
    </location>
</feature>
<feature type="compositionally biased region" description="Low complexity" evidence="1">
    <location>
        <begin position="3488"/>
        <end position="3508"/>
    </location>
</feature>
<dbReference type="InterPro" id="IPR045167">
    <property type="entry name" value="Hobbit"/>
</dbReference>
<feature type="compositionally biased region" description="Basic and acidic residues" evidence="1">
    <location>
        <begin position="1159"/>
        <end position="1170"/>
    </location>
</feature>
<feature type="signal peptide" evidence="3">
    <location>
        <begin position="1"/>
        <end position="20"/>
    </location>
</feature>
<feature type="domain" description="FMP27 WPPW motif-containing RBG unit" evidence="6">
    <location>
        <begin position="2234"/>
        <end position="2744"/>
    </location>
</feature>
<feature type="region of interest" description="Disordered" evidence="1">
    <location>
        <begin position="523"/>
        <end position="586"/>
    </location>
</feature>
<feature type="region of interest" description="Disordered" evidence="1">
    <location>
        <begin position="383"/>
        <end position="419"/>
    </location>
</feature>
<feature type="region of interest" description="Disordered" evidence="1">
    <location>
        <begin position="1624"/>
        <end position="1655"/>
    </location>
</feature>
<feature type="compositionally biased region" description="Low complexity" evidence="1">
    <location>
        <begin position="613"/>
        <end position="633"/>
    </location>
</feature>
<feature type="region of interest" description="Disordered" evidence="1">
    <location>
        <begin position="2568"/>
        <end position="2593"/>
    </location>
</feature>
<feature type="compositionally biased region" description="Basic and acidic residues" evidence="1">
    <location>
        <begin position="811"/>
        <end position="826"/>
    </location>
</feature>
<feature type="region of interest" description="Disordered" evidence="1">
    <location>
        <begin position="1144"/>
        <end position="1170"/>
    </location>
</feature>
<evidence type="ECO:0000259" key="5">
    <source>
        <dbReference type="SMART" id="SM01215"/>
    </source>
</evidence>
<dbReference type="OrthoDB" id="1562405at2759"/>
<feature type="compositionally biased region" description="Basic and acidic residues" evidence="1">
    <location>
        <begin position="834"/>
        <end position="843"/>
    </location>
</feature>
<dbReference type="SMART" id="SM01215">
    <property type="entry name" value="Fmp27_SW"/>
    <property type="match status" value="1"/>
</dbReference>
<feature type="compositionally biased region" description="Low complexity" evidence="1">
    <location>
        <begin position="383"/>
        <end position="403"/>
    </location>
</feature>
<feature type="region of interest" description="Disordered" evidence="1">
    <location>
        <begin position="2368"/>
        <end position="2398"/>
    </location>
</feature>
<feature type="region of interest" description="Disordered" evidence="1">
    <location>
        <begin position="1280"/>
        <end position="1301"/>
    </location>
</feature>
<feature type="chain" id="PRO_5040271130" evidence="3">
    <location>
        <begin position="21"/>
        <end position="3545"/>
    </location>
</feature>
<feature type="compositionally biased region" description="Basic residues" evidence="1">
    <location>
        <begin position="946"/>
        <end position="955"/>
    </location>
</feature>
<feature type="region of interest" description="Disordered" evidence="1">
    <location>
        <begin position="2464"/>
        <end position="2495"/>
    </location>
</feature>
<proteinExistence type="predicted"/>
<keyword evidence="8" id="KW-1185">Reference proteome</keyword>
<dbReference type="Proteomes" id="UP000777482">
    <property type="component" value="Unassembled WGS sequence"/>
</dbReference>
<feature type="region of interest" description="Disordered" evidence="1">
    <location>
        <begin position="164"/>
        <end position="217"/>
    </location>
</feature>
<dbReference type="InterPro" id="IPR019449">
    <property type="entry name" value="FMP27_WPPW_RBG"/>
</dbReference>
<feature type="compositionally biased region" description="Low complexity" evidence="1">
    <location>
        <begin position="3090"/>
        <end position="3101"/>
    </location>
</feature>
<evidence type="ECO:0000256" key="1">
    <source>
        <dbReference type="SAM" id="MobiDB-lite"/>
    </source>
</evidence>
<evidence type="ECO:0000313" key="8">
    <source>
        <dbReference type="Proteomes" id="UP000777482"/>
    </source>
</evidence>
<dbReference type="PANTHER" id="PTHR15678">
    <property type="entry name" value="ANTIGEN MLAA-22-RELATED"/>
    <property type="match status" value="1"/>
</dbReference>
<feature type="region of interest" description="Disordered" evidence="1">
    <location>
        <begin position="3321"/>
        <end position="3348"/>
    </location>
</feature>
<keyword evidence="2" id="KW-0472">Membrane</keyword>
<feature type="transmembrane region" description="Helical" evidence="2">
    <location>
        <begin position="30"/>
        <end position="54"/>
    </location>
</feature>
<feature type="compositionally biased region" description="Basic and acidic residues" evidence="1">
    <location>
        <begin position="870"/>
        <end position="879"/>
    </location>
</feature>
<feature type="compositionally biased region" description="Basic and acidic residues" evidence="1">
    <location>
        <begin position="3065"/>
        <end position="3080"/>
    </location>
</feature>
<feature type="compositionally biased region" description="Acidic residues" evidence="1">
    <location>
        <begin position="3402"/>
        <end position="3416"/>
    </location>
</feature>
<comment type="caution">
    <text evidence="7">The sequence shown here is derived from an EMBL/GenBank/DDBJ whole genome shotgun (WGS) entry which is preliminary data.</text>
</comment>
<feature type="compositionally biased region" description="Basic and acidic residues" evidence="1">
    <location>
        <begin position="1291"/>
        <end position="1301"/>
    </location>
</feature>
<feature type="region of interest" description="Disordered" evidence="1">
    <location>
        <begin position="3064"/>
        <end position="3126"/>
    </location>
</feature>
<protein>
    <submittedName>
        <fullName evidence="7">Uncharacterized protein</fullName>
    </submittedName>
</protein>
<dbReference type="EMBL" id="PUHQ01000055">
    <property type="protein sequence ID" value="KAG0659302.1"/>
    <property type="molecule type" value="Genomic_DNA"/>
</dbReference>
<reference evidence="7 8" key="1">
    <citation type="submission" date="2020-11" db="EMBL/GenBank/DDBJ databases">
        <title>Kefir isolates.</title>
        <authorList>
            <person name="Marcisauskas S."/>
            <person name="Kim Y."/>
            <person name="Blasche S."/>
        </authorList>
    </citation>
    <scope>NUCLEOTIDE SEQUENCE [LARGE SCALE GENOMIC DNA]</scope>
    <source>
        <strain evidence="7 8">KR</strain>
    </source>
</reference>
<feature type="region of interest" description="Disordered" evidence="1">
    <location>
        <begin position="866"/>
        <end position="908"/>
    </location>
</feature>
<organism evidence="7 8">
    <name type="scientific">Rhodotorula mucilaginosa</name>
    <name type="common">Yeast</name>
    <name type="synonym">Rhodotorula rubra</name>
    <dbReference type="NCBI Taxonomy" id="5537"/>
    <lineage>
        <taxon>Eukaryota</taxon>
        <taxon>Fungi</taxon>
        <taxon>Dikarya</taxon>
        <taxon>Basidiomycota</taxon>
        <taxon>Pucciniomycotina</taxon>
        <taxon>Microbotryomycetes</taxon>
        <taxon>Sporidiobolales</taxon>
        <taxon>Sporidiobolaceae</taxon>
        <taxon>Rhodotorula</taxon>
    </lineage>
</organism>
<dbReference type="InterPro" id="IPR019415">
    <property type="entry name" value="FMP27_SW_RBG"/>
</dbReference>
<feature type="compositionally biased region" description="Basic and acidic residues" evidence="1">
    <location>
        <begin position="931"/>
        <end position="945"/>
    </location>
</feature>
<feature type="region of interest" description="Disordered" evidence="1">
    <location>
        <begin position="803"/>
        <end position="844"/>
    </location>
</feature>
<feature type="region of interest" description="Disordered" evidence="1">
    <location>
        <begin position="269"/>
        <end position="319"/>
    </location>
</feature>
<feature type="region of interest" description="Disordered" evidence="1">
    <location>
        <begin position="3143"/>
        <end position="3164"/>
    </location>
</feature>
<feature type="compositionally biased region" description="Basic and acidic residues" evidence="1">
    <location>
        <begin position="523"/>
        <end position="532"/>
    </location>
</feature>
<keyword evidence="2" id="KW-1133">Transmembrane helix</keyword>
<feature type="region of interest" description="Disordered" evidence="1">
    <location>
        <begin position="336"/>
        <end position="357"/>
    </location>
</feature>
<feature type="region of interest" description="Disordered" evidence="1">
    <location>
        <begin position="1405"/>
        <end position="1428"/>
    </location>
</feature>
<dbReference type="SMART" id="SM01216">
    <property type="entry name" value="Fmp27_WPPW"/>
    <property type="match status" value="1"/>
</dbReference>
<evidence type="ECO:0000256" key="2">
    <source>
        <dbReference type="SAM" id="Phobius"/>
    </source>
</evidence>
<feature type="compositionally biased region" description="Low complexity" evidence="1">
    <location>
        <begin position="336"/>
        <end position="348"/>
    </location>
</feature>
<keyword evidence="3" id="KW-0732">Signal</keyword>
<feature type="region of interest" description="Disordered" evidence="1">
    <location>
        <begin position="929"/>
        <end position="1013"/>
    </location>
</feature>
<feature type="region of interest" description="Disordered" evidence="1">
    <location>
        <begin position="613"/>
        <end position="647"/>
    </location>
</feature>
<evidence type="ECO:0000313" key="7">
    <source>
        <dbReference type="EMBL" id="KAG0659302.1"/>
    </source>
</evidence>
<feature type="region of interest" description="Disordered" evidence="1">
    <location>
        <begin position="1044"/>
        <end position="1069"/>
    </location>
</feature>
<accession>A0A9P7B4J0</accession>
<dbReference type="SMART" id="SM01214">
    <property type="entry name" value="Fmp27_GFWDK"/>
    <property type="match status" value="1"/>
</dbReference>
<feature type="compositionally biased region" description="Acidic residues" evidence="1">
    <location>
        <begin position="297"/>
        <end position="310"/>
    </location>
</feature>